<dbReference type="Pfam" id="PF07714">
    <property type="entry name" value="PK_Tyr_Ser-Thr"/>
    <property type="match status" value="1"/>
</dbReference>
<dbReference type="AlphaFoldDB" id="A0A9N9EYC5"/>
<reference evidence="3" key="1">
    <citation type="submission" date="2021-06" db="EMBL/GenBank/DDBJ databases">
        <authorList>
            <person name="Kallberg Y."/>
            <person name="Tangrot J."/>
            <person name="Rosling A."/>
        </authorList>
    </citation>
    <scope>NUCLEOTIDE SEQUENCE</scope>
    <source>
        <strain evidence="3">IA702</strain>
    </source>
</reference>
<dbReference type="PROSITE" id="PS50011">
    <property type="entry name" value="PROTEIN_KINASE_DOM"/>
    <property type="match status" value="1"/>
</dbReference>
<organism evidence="3 4">
    <name type="scientific">Paraglomus occultum</name>
    <dbReference type="NCBI Taxonomy" id="144539"/>
    <lineage>
        <taxon>Eukaryota</taxon>
        <taxon>Fungi</taxon>
        <taxon>Fungi incertae sedis</taxon>
        <taxon>Mucoromycota</taxon>
        <taxon>Glomeromycotina</taxon>
        <taxon>Glomeromycetes</taxon>
        <taxon>Paraglomerales</taxon>
        <taxon>Paraglomeraceae</taxon>
        <taxon>Paraglomus</taxon>
    </lineage>
</organism>
<feature type="region of interest" description="Disordered" evidence="1">
    <location>
        <begin position="65"/>
        <end position="103"/>
    </location>
</feature>
<dbReference type="InterPro" id="IPR011009">
    <property type="entry name" value="Kinase-like_dom_sf"/>
</dbReference>
<comment type="caution">
    <text evidence="3">The sequence shown here is derived from an EMBL/GenBank/DDBJ whole genome shotgun (WGS) entry which is preliminary data.</text>
</comment>
<evidence type="ECO:0000313" key="4">
    <source>
        <dbReference type="Proteomes" id="UP000789572"/>
    </source>
</evidence>
<dbReference type="PANTHER" id="PTHR23257">
    <property type="entry name" value="SERINE-THREONINE PROTEIN KINASE"/>
    <property type="match status" value="1"/>
</dbReference>
<dbReference type="GO" id="GO:0005524">
    <property type="term" value="F:ATP binding"/>
    <property type="evidence" value="ECO:0007669"/>
    <property type="project" value="InterPro"/>
</dbReference>
<dbReference type="InterPro" id="IPR001245">
    <property type="entry name" value="Ser-Thr/Tyr_kinase_cat_dom"/>
</dbReference>
<dbReference type="GO" id="GO:0004672">
    <property type="term" value="F:protein kinase activity"/>
    <property type="evidence" value="ECO:0007669"/>
    <property type="project" value="InterPro"/>
</dbReference>
<evidence type="ECO:0000256" key="1">
    <source>
        <dbReference type="SAM" id="MobiDB-lite"/>
    </source>
</evidence>
<dbReference type="Proteomes" id="UP000789572">
    <property type="component" value="Unassembled WGS sequence"/>
</dbReference>
<dbReference type="GO" id="GO:0007165">
    <property type="term" value="P:signal transduction"/>
    <property type="evidence" value="ECO:0007669"/>
    <property type="project" value="TreeGrafter"/>
</dbReference>
<evidence type="ECO:0000313" key="3">
    <source>
        <dbReference type="EMBL" id="CAG8497877.1"/>
    </source>
</evidence>
<sequence length="640" mass="72238">MSTRRVLSPSFCVEFLTRSSTTASDPGELMDAPIPGLELRESYTIDTVDKIDTVSGITSFFNRLRPGHRSVNHQTDIPTHHSSPTQASFHNDSHHSPSQVLSSDVTITNCEPATTLSAQAEESLNDNYPLEAKNDAQCSPNSNVATANDMPVTAKPFPSVHFPRRNSVRLSTLRPMGQFGQCDECKSTRTGYNWCQYCNNEQFQKNFANWTSGSEEIDDFIQEAQLKATNARSILEWIDYEEFTNVKHLANGGNSSVFTAYWPRGPIRTWDADDDEWGRGWDQANSNLGAYHKFSTLVSHVVHCYGISRCPSTNEFIVVTSYAEDGDLRQYMSKNFDNFTLQKKIITLRDIASGLINTIFLSLQTLKKDLHTGNILRSGTWTMISDLGLCWNNTSVTGNETPVHGVLPYVAPEVLRKAPYTRAADVYSVGMIMYELWSGRPPFEGKDYDVHLAMDICSGMRPDLPSDIPDYYSLIMQACWADNPEIRPTSRELERTFDNWIEKIANGELICPKTFANKRSVNLTTQNNESSLYSIPERSMSQPIPPLSADQHEILNELDERREAVYHRCLNVRLLEMAEERTKNQEQVNPMTWTRELKTLADEIFGSSVNVLPIAFNIVTTGPESTMTADIDRRQNINSK</sequence>
<dbReference type="Gene3D" id="1.10.510.10">
    <property type="entry name" value="Transferase(Phosphotransferase) domain 1"/>
    <property type="match status" value="1"/>
</dbReference>
<dbReference type="OrthoDB" id="1668230at2759"/>
<dbReference type="PANTHER" id="PTHR23257:SF963">
    <property type="entry name" value="AT08303P"/>
    <property type="match status" value="1"/>
</dbReference>
<dbReference type="GO" id="GO:0005737">
    <property type="term" value="C:cytoplasm"/>
    <property type="evidence" value="ECO:0007669"/>
    <property type="project" value="TreeGrafter"/>
</dbReference>
<evidence type="ECO:0000259" key="2">
    <source>
        <dbReference type="PROSITE" id="PS50011"/>
    </source>
</evidence>
<dbReference type="InterPro" id="IPR000719">
    <property type="entry name" value="Prot_kinase_dom"/>
</dbReference>
<feature type="domain" description="Protein kinase" evidence="2">
    <location>
        <begin position="243"/>
        <end position="501"/>
    </location>
</feature>
<name>A0A9N9EYC5_9GLOM</name>
<accession>A0A9N9EYC5</accession>
<keyword evidence="4" id="KW-1185">Reference proteome</keyword>
<gene>
    <name evidence="3" type="ORF">POCULU_LOCUS2417</name>
</gene>
<proteinExistence type="predicted"/>
<dbReference type="InterPro" id="IPR050167">
    <property type="entry name" value="Ser_Thr_protein_kinase"/>
</dbReference>
<dbReference type="EMBL" id="CAJVPJ010000224">
    <property type="protein sequence ID" value="CAG8497877.1"/>
    <property type="molecule type" value="Genomic_DNA"/>
</dbReference>
<protein>
    <submittedName>
        <fullName evidence="3">10390_t:CDS:1</fullName>
    </submittedName>
</protein>
<feature type="compositionally biased region" description="Polar residues" evidence="1">
    <location>
        <begin position="72"/>
        <end position="103"/>
    </location>
</feature>
<dbReference type="SUPFAM" id="SSF56112">
    <property type="entry name" value="Protein kinase-like (PK-like)"/>
    <property type="match status" value="1"/>
</dbReference>